<evidence type="ECO:0000313" key="2">
    <source>
        <dbReference type="Proteomes" id="UP000324222"/>
    </source>
</evidence>
<dbReference type="OrthoDB" id="10652049at2759"/>
<name>A0A5B7FGX6_PORTR</name>
<sequence>MGLELRIQLCSSKMAFSVVRVVILLGVFLGDCAHSQELKYETHPPYVQPAVQTLTSTTTVTVTHTVRQIVTSGVSDEVITTYTPVVTSLVTEYTFTGIGEGADTAVVTSTSTPVVVVTSTRVTSPVRTFVSIFSTFATVTVTVDLVFSVTSEATRHTCTRFCHIYVVPCGKAELWWRHAGTRSGWSTLEPSYYRLQK</sequence>
<gene>
    <name evidence="1" type="ORF">E2C01_040526</name>
</gene>
<keyword evidence="2" id="KW-1185">Reference proteome</keyword>
<organism evidence="1 2">
    <name type="scientific">Portunus trituberculatus</name>
    <name type="common">Swimming crab</name>
    <name type="synonym">Neptunus trituberculatus</name>
    <dbReference type="NCBI Taxonomy" id="210409"/>
    <lineage>
        <taxon>Eukaryota</taxon>
        <taxon>Metazoa</taxon>
        <taxon>Ecdysozoa</taxon>
        <taxon>Arthropoda</taxon>
        <taxon>Crustacea</taxon>
        <taxon>Multicrustacea</taxon>
        <taxon>Malacostraca</taxon>
        <taxon>Eumalacostraca</taxon>
        <taxon>Eucarida</taxon>
        <taxon>Decapoda</taxon>
        <taxon>Pleocyemata</taxon>
        <taxon>Brachyura</taxon>
        <taxon>Eubrachyura</taxon>
        <taxon>Portunoidea</taxon>
        <taxon>Portunidae</taxon>
        <taxon>Portuninae</taxon>
        <taxon>Portunus</taxon>
    </lineage>
</organism>
<dbReference type="AlphaFoldDB" id="A0A5B7FGX6"/>
<protein>
    <submittedName>
        <fullName evidence="1">Uncharacterized protein</fullName>
    </submittedName>
</protein>
<proteinExistence type="predicted"/>
<accession>A0A5B7FGX6</accession>
<evidence type="ECO:0000313" key="1">
    <source>
        <dbReference type="EMBL" id="MPC46800.1"/>
    </source>
</evidence>
<reference evidence="1 2" key="1">
    <citation type="submission" date="2019-05" db="EMBL/GenBank/DDBJ databases">
        <title>Another draft genome of Portunus trituberculatus and its Hox gene families provides insights of decapod evolution.</title>
        <authorList>
            <person name="Jeong J.-H."/>
            <person name="Song I."/>
            <person name="Kim S."/>
            <person name="Choi T."/>
            <person name="Kim D."/>
            <person name="Ryu S."/>
            <person name="Kim W."/>
        </authorList>
    </citation>
    <scope>NUCLEOTIDE SEQUENCE [LARGE SCALE GENOMIC DNA]</scope>
    <source>
        <tissue evidence="1">Muscle</tissue>
    </source>
</reference>
<dbReference type="EMBL" id="VSRR010007384">
    <property type="protein sequence ID" value="MPC46800.1"/>
    <property type="molecule type" value="Genomic_DNA"/>
</dbReference>
<comment type="caution">
    <text evidence="1">The sequence shown here is derived from an EMBL/GenBank/DDBJ whole genome shotgun (WGS) entry which is preliminary data.</text>
</comment>
<dbReference type="Proteomes" id="UP000324222">
    <property type="component" value="Unassembled WGS sequence"/>
</dbReference>